<proteinExistence type="predicted"/>
<dbReference type="EMBL" id="SDIL01000028">
    <property type="protein sequence ID" value="RXK39644.1"/>
    <property type="molecule type" value="Genomic_DNA"/>
</dbReference>
<gene>
    <name evidence="2" type="ORF">M231_02998</name>
</gene>
<protein>
    <submittedName>
        <fullName evidence="2">Uncharacterized protein</fullName>
    </submittedName>
</protein>
<accession>A0A4Q1BP25</accession>
<evidence type="ECO:0000313" key="2">
    <source>
        <dbReference type="EMBL" id="RXK39644.1"/>
    </source>
</evidence>
<dbReference type="AlphaFoldDB" id="A0A4Q1BP25"/>
<reference evidence="2 3" key="1">
    <citation type="submission" date="2016-06" db="EMBL/GenBank/DDBJ databases">
        <title>Evolution of pathogenesis and genome organization in the Tremellales.</title>
        <authorList>
            <person name="Cuomo C."/>
            <person name="Litvintseva A."/>
            <person name="Heitman J."/>
            <person name="Chen Y."/>
            <person name="Sun S."/>
            <person name="Springer D."/>
            <person name="Dromer F."/>
            <person name="Young S."/>
            <person name="Zeng Q."/>
            <person name="Chapman S."/>
            <person name="Gujja S."/>
            <person name="Saif S."/>
            <person name="Birren B."/>
        </authorList>
    </citation>
    <scope>NUCLEOTIDE SEQUENCE [LARGE SCALE GENOMIC DNA]</scope>
    <source>
        <strain evidence="2 3">ATCC 28783</strain>
    </source>
</reference>
<comment type="caution">
    <text evidence="2">The sequence shown here is derived from an EMBL/GenBank/DDBJ whole genome shotgun (WGS) entry which is preliminary data.</text>
</comment>
<feature type="compositionally biased region" description="Polar residues" evidence="1">
    <location>
        <begin position="54"/>
        <end position="73"/>
    </location>
</feature>
<keyword evidence="3" id="KW-1185">Reference proteome</keyword>
<name>A0A4Q1BP25_TREME</name>
<feature type="region of interest" description="Disordered" evidence="1">
    <location>
        <begin position="54"/>
        <end position="76"/>
    </location>
</feature>
<evidence type="ECO:0000313" key="3">
    <source>
        <dbReference type="Proteomes" id="UP000289152"/>
    </source>
</evidence>
<evidence type="ECO:0000256" key="1">
    <source>
        <dbReference type="SAM" id="MobiDB-lite"/>
    </source>
</evidence>
<organism evidence="2 3">
    <name type="scientific">Tremella mesenterica</name>
    <name type="common">Jelly fungus</name>
    <dbReference type="NCBI Taxonomy" id="5217"/>
    <lineage>
        <taxon>Eukaryota</taxon>
        <taxon>Fungi</taxon>
        <taxon>Dikarya</taxon>
        <taxon>Basidiomycota</taxon>
        <taxon>Agaricomycotina</taxon>
        <taxon>Tremellomycetes</taxon>
        <taxon>Tremellales</taxon>
        <taxon>Tremellaceae</taxon>
        <taxon>Tremella</taxon>
    </lineage>
</organism>
<dbReference type="InParanoid" id="A0A4Q1BP25"/>
<dbReference type="Proteomes" id="UP000289152">
    <property type="component" value="Unassembled WGS sequence"/>
</dbReference>
<sequence length="113" mass="12811">MSNSSSTQAHYQVRIHRWQEWCQSMKFSTGGMVTPKYALRWIYTQVLFYPNNGTDISKQQRQSTPEEAETSASGARAAISDLLPTYSIEDVETSLDMVEESQLQALDVVEDLT</sequence>